<dbReference type="RefSeq" id="WP_331852194.1">
    <property type="nucleotide sequence ID" value="NZ_AP019307.1"/>
</dbReference>
<accession>A0A3G9J0A1</accession>
<evidence type="ECO:0000256" key="5">
    <source>
        <dbReference type="ARBA" id="ARBA00022694"/>
    </source>
</evidence>
<dbReference type="PANTHER" id="PTHR33540:SF2">
    <property type="entry name" value="TRNA THREONYLCARBAMOYLADENOSINE BIOSYNTHESIS PROTEIN TSAE"/>
    <property type="match status" value="1"/>
</dbReference>
<comment type="subcellular location">
    <subcellularLocation>
        <location evidence="1">Cytoplasm</location>
    </subcellularLocation>
</comment>
<keyword evidence="5" id="KW-0819">tRNA processing</keyword>
<dbReference type="Gene3D" id="3.40.630.30">
    <property type="match status" value="1"/>
</dbReference>
<dbReference type="InterPro" id="IPR003442">
    <property type="entry name" value="T6A_TsaE"/>
</dbReference>
<dbReference type="InterPro" id="IPR000182">
    <property type="entry name" value="GNAT_dom"/>
</dbReference>
<keyword evidence="9" id="KW-0460">Magnesium</keyword>
<gene>
    <name evidence="13" type="ORF">Back2_23300</name>
</gene>
<dbReference type="GO" id="GO:0016747">
    <property type="term" value="F:acyltransferase activity, transferring groups other than amino-acyl groups"/>
    <property type="evidence" value="ECO:0007669"/>
    <property type="project" value="InterPro"/>
</dbReference>
<evidence type="ECO:0000256" key="7">
    <source>
        <dbReference type="ARBA" id="ARBA00022741"/>
    </source>
</evidence>
<evidence type="ECO:0000256" key="10">
    <source>
        <dbReference type="ARBA" id="ARBA00024908"/>
    </source>
</evidence>
<evidence type="ECO:0000313" key="13">
    <source>
        <dbReference type="EMBL" id="BBH18043.1"/>
    </source>
</evidence>
<evidence type="ECO:0000256" key="3">
    <source>
        <dbReference type="ARBA" id="ARBA00019010"/>
    </source>
</evidence>
<dbReference type="PROSITE" id="PS51186">
    <property type="entry name" value="GNAT"/>
    <property type="match status" value="1"/>
</dbReference>
<keyword evidence="7" id="KW-0547">Nucleotide-binding</keyword>
<dbReference type="NCBIfam" id="TIGR00150">
    <property type="entry name" value="T6A_YjeE"/>
    <property type="match status" value="1"/>
</dbReference>
<organism evidence="13 14">
    <name type="scientific">Nocardioides baekrokdamisoli</name>
    <dbReference type="NCBI Taxonomy" id="1804624"/>
    <lineage>
        <taxon>Bacteria</taxon>
        <taxon>Bacillati</taxon>
        <taxon>Actinomycetota</taxon>
        <taxon>Actinomycetes</taxon>
        <taxon>Propionibacteriales</taxon>
        <taxon>Nocardioidaceae</taxon>
        <taxon>Nocardioides</taxon>
    </lineage>
</organism>
<evidence type="ECO:0000256" key="9">
    <source>
        <dbReference type="ARBA" id="ARBA00022842"/>
    </source>
</evidence>
<dbReference type="Proteomes" id="UP000271573">
    <property type="component" value="Chromosome"/>
</dbReference>
<evidence type="ECO:0000313" key="14">
    <source>
        <dbReference type="Proteomes" id="UP000271573"/>
    </source>
</evidence>
<sequence length="301" mass="31886">MLTVRTAGVEDAAQIHQVVIAAFAARPRLDPPADALSETPESLAMALAAHGGVLALVDGHPAGALILDPVGRTLFLRRVAVSPSAQGHGVAAAMLFHVLRTATADIDDVAVLAREELPSTVAFWEHEGFVEVGRRSPLIELRRSARAESAVAEDADEMRGIGKRIGRQLRAGDLLILTGELGAGKTTITQGIAEGLGVRGPVTSPTFVLARVHPSLVGGPPLVHVDAYRLGSLDELDDLDLDTDLDLAVTIVEWGHGVAEGLSESRLDVRITRAVADEVGETRRVDVTGTGPRWRERPPQI</sequence>
<evidence type="ECO:0000256" key="6">
    <source>
        <dbReference type="ARBA" id="ARBA00022723"/>
    </source>
</evidence>
<dbReference type="KEGG" id="nbe:Back2_23300"/>
<evidence type="ECO:0000256" key="8">
    <source>
        <dbReference type="ARBA" id="ARBA00022840"/>
    </source>
</evidence>
<comment type="function">
    <text evidence="10">Required for the formation of a threonylcarbamoyl group on adenosine at position 37 (t(6)A37) in tRNAs that read codons beginning with adenine. Is involved in the transfer of the threonylcarbamoyl moiety of threonylcarbamoyl-AMP (TC-AMP) to the N6 group of A37, together with TsaD and TsaB. TsaE seems to play an indirect role in the t(6)A biosynthesis pathway, possibly in regulating the core enzymatic function of TsaD.</text>
</comment>
<dbReference type="Pfam" id="PF00583">
    <property type="entry name" value="Acetyltransf_1"/>
    <property type="match status" value="1"/>
</dbReference>
<dbReference type="EMBL" id="AP019307">
    <property type="protein sequence ID" value="BBH18043.1"/>
    <property type="molecule type" value="Genomic_DNA"/>
</dbReference>
<evidence type="ECO:0000256" key="4">
    <source>
        <dbReference type="ARBA" id="ARBA00022490"/>
    </source>
</evidence>
<proteinExistence type="inferred from homology"/>
<evidence type="ECO:0000256" key="11">
    <source>
        <dbReference type="ARBA" id="ARBA00032441"/>
    </source>
</evidence>
<evidence type="ECO:0000259" key="12">
    <source>
        <dbReference type="PROSITE" id="PS51186"/>
    </source>
</evidence>
<protein>
    <recommendedName>
        <fullName evidence="3">tRNA threonylcarbamoyladenosine biosynthesis protein TsaE</fullName>
    </recommendedName>
    <alternativeName>
        <fullName evidence="11">t(6)A37 threonylcarbamoyladenosine biosynthesis protein TsaE</fullName>
    </alternativeName>
</protein>
<dbReference type="CDD" id="cd04301">
    <property type="entry name" value="NAT_SF"/>
    <property type="match status" value="1"/>
</dbReference>
<dbReference type="SUPFAM" id="SSF55729">
    <property type="entry name" value="Acyl-CoA N-acyltransferases (Nat)"/>
    <property type="match status" value="1"/>
</dbReference>
<keyword evidence="6" id="KW-0479">Metal-binding</keyword>
<evidence type="ECO:0000256" key="1">
    <source>
        <dbReference type="ARBA" id="ARBA00004496"/>
    </source>
</evidence>
<keyword evidence="14" id="KW-1185">Reference proteome</keyword>
<name>A0A3G9J0A1_9ACTN</name>
<keyword evidence="4" id="KW-0963">Cytoplasm</keyword>
<dbReference type="PANTHER" id="PTHR33540">
    <property type="entry name" value="TRNA THREONYLCARBAMOYLADENOSINE BIOSYNTHESIS PROTEIN TSAE"/>
    <property type="match status" value="1"/>
</dbReference>
<dbReference type="GO" id="GO:0046872">
    <property type="term" value="F:metal ion binding"/>
    <property type="evidence" value="ECO:0007669"/>
    <property type="project" value="UniProtKB-KW"/>
</dbReference>
<dbReference type="SUPFAM" id="SSF52540">
    <property type="entry name" value="P-loop containing nucleoside triphosphate hydrolases"/>
    <property type="match status" value="1"/>
</dbReference>
<evidence type="ECO:0000256" key="2">
    <source>
        <dbReference type="ARBA" id="ARBA00007599"/>
    </source>
</evidence>
<reference evidence="13 14" key="1">
    <citation type="submission" date="2018-11" db="EMBL/GenBank/DDBJ databases">
        <title>Complete genome sequence of Nocardioides baekrokdamisoli strain KCTC 39748.</title>
        <authorList>
            <person name="Kang S.W."/>
            <person name="Lee K.C."/>
            <person name="Kim K.K."/>
            <person name="Kim J.S."/>
            <person name="Kim D.S."/>
            <person name="Ko S.H."/>
            <person name="Yang S.H."/>
            <person name="Shin Y.K."/>
            <person name="Lee J.S."/>
        </authorList>
    </citation>
    <scope>NUCLEOTIDE SEQUENCE [LARGE SCALE GENOMIC DNA]</scope>
    <source>
        <strain evidence="13 14">KCTC 39748</strain>
    </source>
</reference>
<dbReference type="InterPro" id="IPR027417">
    <property type="entry name" value="P-loop_NTPase"/>
</dbReference>
<dbReference type="GO" id="GO:0002949">
    <property type="term" value="P:tRNA threonylcarbamoyladenosine modification"/>
    <property type="evidence" value="ECO:0007669"/>
    <property type="project" value="InterPro"/>
</dbReference>
<dbReference type="Gene3D" id="3.40.50.300">
    <property type="entry name" value="P-loop containing nucleotide triphosphate hydrolases"/>
    <property type="match status" value="1"/>
</dbReference>
<keyword evidence="8" id="KW-0067">ATP-binding</keyword>
<feature type="domain" description="N-acetyltransferase" evidence="12">
    <location>
        <begin position="2"/>
        <end position="146"/>
    </location>
</feature>
<dbReference type="Pfam" id="PF02367">
    <property type="entry name" value="TsaE"/>
    <property type="match status" value="1"/>
</dbReference>
<dbReference type="InterPro" id="IPR016181">
    <property type="entry name" value="Acyl_CoA_acyltransferase"/>
</dbReference>
<dbReference type="AlphaFoldDB" id="A0A3G9J0A1"/>
<dbReference type="GO" id="GO:0005737">
    <property type="term" value="C:cytoplasm"/>
    <property type="evidence" value="ECO:0007669"/>
    <property type="project" value="UniProtKB-SubCell"/>
</dbReference>
<dbReference type="GO" id="GO:0005524">
    <property type="term" value="F:ATP binding"/>
    <property type="evidence" value="ECO:0007669"/>
    <property type="project" value="UniProtKB-KW"/>
</dbReference>
<comment type="similarity">
    <text evidence="2">Belongs to the TsaE family.</text>
</comment>